<dbReference type="Gene3D" id="3.40.47.10">
    <property type="match status" value="2"/>
</dbReference>
<evidence type="ECO:0000256" key="5">
    <source>
        <dbReference type="ARBA" id="ARBA00022679"/>
    </source>
</evidence>
<keyword evidence="7 9" id="KW-0012">Acyltransferase</keyword>
<comment type="similarity">
    <text evidence="3 9">Belongs to the thiolase-like superfamily. Chalcone/stilbene synthases family.</text>
</comment>
<dbReference type="InterPro" id="IPR011141">
    <property type="entry name" value="Polyketide_synthase_type-III"/>
</dbReference>
<feature type="domain" description="Chalcone/stilbene synthase C-terminal" evidence="11">
    <location>
        <begin position="240"/>
        <end position="390"/>
    </location>
</feature>
<comment type="pathway">
    <text evidence="2">Secondary metabolite biosynthesis; flavonoid biosynthesis.</text>
</comment>
<evidence type="ECO:0000256" key="3">
    <source>
        <dbReference type="ARBA" id="ARBA00005531"/>
    </source>
</evidence>
<dbReference type="GO" id="GO:0042803">
    <property type="term" value="F:protein homodimerization activity"/>
    <property type="evidence" value="ECO:0007669"/>
    <property type="project" value="UniProtKB-ARBA"/>
</dbReference>
<dbReference type="GO" id="GO:0016210">
    <property type="term" value="F:naringenin-chalcone synthase activity"/>
    <property type="evidence" value="ECO:0007669"/>
    <property type="project" value="UniProtKB-EC"/>
</dbReference>
<feature type="active site" description="Acyl-thioester intermediate" evidence="8">
    <location>
        <position position="165"/>
    </location>
</feature>
<dbReference type="PANTHER" id="PTHR11877:SF80">
    <property type="entry name" value="CHALCONE SYNTHASE 1"/>
    <property type="match status" value="1"/>
</dbReference>
<dbReference type="InterPro" id="IPR016039">
    <property type="entry name" value="Thiolase-like"/>
</dbReference>
<dbReference type="InterPro" id="IPR001099">
    <property type="entry name" value="Chalcone/stilbene_synt_N"/>
</dbReference>
<protein>
    <recommendedName>
        <fullName evidence="4">chalcone synthase</fullName>
        <ecNumber evidence="4">2.3.1.74</ecNumber>
    </recommendedName>
</protein>
<gene>
    <name evidence="12" type="primary">CHS3</name>
    <name evidence="12" type="ORF">AAHA92_07308</name>
</gene>
<evidence type="ECO:0000313" key="13">
    <source>
        <dbReference type="Proteomes" id="UP001567538"/>
    </source>
</evidence>
<comment type="caution">
    <text evidence="12">The sequence shown here is derived from an EMBL/GenBank/DDBJ whole genome shotgun (WGS) entry which is preliminary data.</text>
</comment>
<evidence type="ECO:0000313" key="12">
    <source>
        <dbReference type="EMBL" id="KAL1565039.1"/>
    </source>
</evidence>
<evidence type="ECO:0000259" key="10">
    <source>
        <dbReference type="Pfam" id="PF00195"/>
    </source>
</evidence>
<feature type="domain" description="Chalcone/stilbene synthase N-terminal" evidence="10">
    <location>
        <begin position="5"/>
        <end position="229"/>
    </location>
</feature>
<evidence type="ECO:0000256" key="2">
    <source>
        <dbReference type="ARBA" id="ARBA00004966"/>
    </source>
</evidence>
<dbReference type="Proteomes" id="UP001567538">
    <property type="component" value="Unassembled WGS sequence"/>
</dbReference>
<dbReference type="CDD" id="cd00831">
    <property type="entry name" value="CHS_like"/>
    <property type="match status" value="1"/>
</dbReference>
<sequence length="392" mass="42600">MARMEEIRLAQRASGPATVLAIGTSTPPNYVEQSTFPDYYFRVTNSEHKVDLKNKFKRICENTMIKKRYMHLTEDLLKQNPNIAAYAAPSLDARQDMVAVEVPKLGQQAAEKAIAEWGQPKSTITHLIFCTSSVSVDMPGADYHLANLLGLRPSLIRTMLCQHGCYGAASALRLAKDMAENNSAARVLIVCCEITAMFFRGPHEAHLGDLVGQALFGDAAAALIIGSDPVIGAGERPLFQLVSGAQKTVPESEGRICGRMREAGLLVDLMRDIPDLVSGNVGEILEEALRPFGISDWNDIFWIAHPGGPAIFKRLEMGLGLGPNKMRCSRHVLSEYGNVSSPSVLFVLDAMRKFSAEEGRSTTGEGLDWGVLFGFGPGLTVETIVLRSVPIG</sequence>
<dbReference type="EMBL" id="JBEAFC010000003">
    <property type="protein sequence ID" value="KAL1565039.1"/>
    <property type="molecule type" value="Genomic_DNA"/>
</dbReference>
<accession>A0ABD1I8I3</accession>
<evidence type="ECO:0000256" key="6">
    <source>
        <dbReference type="ARBA" id="ARBA00023241"/>
    </source>
</evidence>
<evidence type="ECO:0000256" key="4">
    <source>
        <dbReference type="ARBA" id="ARBA00012975"/>
    </source>
</evidence>
<evidence type="ECO:0000256" key="9">
    <source>
        <dbReference type="RuleBase" id="RU003633"/>
    </source>
</evidence>
<dbReference type="FunFam" id="3.40.47.10:FF:000025">
    <property type="entry name" value="Chalcone synthase 2"/>
    <property type="match status" value="1"/>
</dbReference>
<keyword evidence="13" id="KW-1185">Reference proteome</keyword>
<evidence type="ECO:0000256" key="7">
    <source>
        <dbReference type="ARBA" id="ARBA00023315"/>
    </source>
</evidence>
<reference evidence="12 13" key="1">
    <citation type="submission" date="2024-06" db="EMBL/GenBank/DDBJ databases">
        <title>A chromosome level genome sequence of Diviner's sage (Salvia divinorum).</title>
        <authorList>
            <person name="Ford S.A."/>
            <person name="Ro D.-K."/>
            <person name="Ness R.W."/>
            <person name="Phillips M.A."/>
        </authorList>
    </citation>
    <scope>NUCLEOTIDE SEQUENCE [LARGE SCALE GENOMIC DNA]</scope>
    <source>
        <strain evidence="12">SAF-2024a</strain>
        <tissue evidence="12">Leaf</tissue>
    </source>
</reference>
<dbReference type="Pfam" id="PF02797">
    <property type="entry name" value="Chal_sti_synt_C"/>
    <property type="match status" value="1"/>
</dbReference>
<dbReference type="Pfam" id="PF00195">
    <property type="entry name" value="Chal_sti_synt_N"/>
    <property type="match status" value="1"/>
</dbReference>
<proteinExistence type="inferred from homology"/>
<keyword evidence="6" id="KW-0284">Flavonoid biosynthesis</keyword>
<dbReference type="FunFam" id="3.40.47.10:FF:000014">
    <property type="entry name" value="Chalcone synthase 1"/>
    <property type="match status" value="1"/>
</dbReference>
<dbReference type="PIRSF" id="PIRSF000451">
    <property type="entry name" value="PKS_III"/>
    <property type="match status" value="1"/>
</dbReference>
<evidence type="ECO:0000256" key="8">
    <source>
        <dbReference type="PIRSR" id="PIRSR000451-1"/>
    </source>
</evidence>
<dbReference type="PANTHER" id="PTHR11877">
    <property type="entry name" value="HYDROXYMETHYLGLUTARYL-COA SYNTHASE"/>
    <property type="match status" value="1"/>
</dbReference>
<dbReference type="AlphaFoldDB" id="A0ABD1I8I3"/>
<keyword evidence="5 9" id="KW-0808">Transferase</keyword>
<dbReference type="EC" id="2.3.1.74" evidence="4"/>
<dbReference type="GO" id="GO:0009813">
    <property type="term" value="P:flavonoid biosynthetic process"/>
    <property type="evidence" value="ECO:0007669"/>
    <property type="project" value="UniProtKB-KW"/>
</dbReference>
<organism evidence="12 13">
    <name type="scientific">Salvia divinorum</name>
    <name type="common">Maria pastora</name>
    <name type="synonym">Diviner's sage</name>
    <dbReference type="NCBI Taxonomy" id="28513"/>
    <lineage>
        <taxon>Eukaryota</taxon>
        <taxon>Viridiplantae</taxon>
        <taxon>Streptophyta</taxon>
        <taxon>Embryophyta</taxon>
        <taxon>Tracheophyta</taxon>
        <taxon>Spermatophyta</taxon>
        <taxon>Magnoliopsida</taxon>
        <taxon>eudicotyledons</taxon>
        <taxon>Gunneridae</taxon>
        <taxon>Pentapetalae</taxon>
        <taxon>asterids</taxon>
        <taxon>lamiids</taxon>
        <taxon>Lamiales</taxon>
        <taxon>Lamiaceae</taxon>
        <taxon>Nepetoideae</taxon>
        <taxon>Mentheae</taxon>
        <taxon>Salviinae</taxon>
        <taxon>Salvia</taxon>
        <taxon>Salvia subgen. Calosphace</taxon>
    </lineage>
</organism>
<comment type="function">
    <text evidence="1">The primary product of this enzyme is 4,2',4',6'-tetrahydroxychalcone (also termed naringenin-chalcone or chalcone) which can under specific conditions spontaneously isomerize into naringenin.</text>
</comment>
<dbReference type="InterPro" id="IPR012328">
    <property type="entry name" value="Chalcone/stilbene_synt_C"/>
</dbReference>
<evidence type="ECO:0000256" key="1">
    <source>
        <dbReference type="ARBA" id="ARBA00002969"/>
    </source>
</evidence>
<dbReference type="SUPFAM" id="SSF53901">
    <property type="entry name" value="Thiolase-like"/>
    <property type="match status" value="2"/>
</dbReference>
<name>A0ABD1I8I3_SALDI</name>
<evidence type="ECO:0000259" key="11">
    <source>
        <dbReference type="Pfam" id="PF02797"/>
    </source>
</evidence>